<protein>
    <submittedName>
        <fullName evidence="9">Helix-turn-helix domain-containing protein</fullName>
    </submittedName>
</protein>
<feature type="domain" description="HTH cro/C1-type" evidence="8">
    <location>
        <begin position="22"/>
        <end position="62"/>
    </location>
</feature>
<evidence type="ECO:0000256" key="5">
    <source>
        <dbReference type="ARBA" id="ARBA00023204"/>
    </source>
</evidence>
<dbReference type="Proteomes" id="UP000470082">
    <property type="component" value="Unassembled WGS sequence"/>
</dbReference>
<dbReference type="SMART" id="SM00530">
    <property type="entry name" value="HTH_XRE"/>
    <property type="match status" value="1"/>
</dbReference>
<dbReference type="InterPro" id="IPR050077">
    <property type="entry name" value="LexA_repressor"/>
</dbReference>
<gene>
    <name evidence="9" type="ORF">FYJ50_02690</name>
</gene>
<evidence type="ECO:0000313" key="9">
    <source>
        <dbReference type="EMBL" id="MSS01035.1"/>
    </source>
</evidence>
<dbReference type="SUPFAM" id="SSF51306">
    <property type="entry name" value="LexA/Signal peptidase"/>
    <property type="match status" value="1"/>
</dbReference>
<dbReference type="PRINTS" id="PR00726">
    <property type="entry name" value="LEXASERPTASE"/>
</dbReference>
<dbReference type="EMBL" id="VUMM01000003">
    <property type="protein sequence ID" value="MSS01035.1"/>
    <property type="molecule type" value="Genomic_DNA"/>
</dbReference>
<dbReference type="PROSITE" id="PS50943">
    <property type="entry name" value="HTH_CROC1"/>
    <property type="match status" value="1"/>
</dbReference>
<dbReference type="GO" id="GO:0006355">
    <property type="term" value="P:regulation of DNA-templated transcription"/>
    <property type="evidence" value="ECO:0007669"/>
    <property type="project" value="InterPro"/>
</dbReference>
<dbReference type="InterPro" id="IPR039418">
    <property type="entry name" value="LexA-like"/>
</dbReference>
<organism evidence="9 10">
    <name type="scientific">Floccifex porci</name>
    <dbReference type="NCBI Taxonomy" id="2606629"/>
    <lineage>
        <taxon>Bacteria</taxon>
        <taxon>Bacillati</taxon>
        <taxon>Bacillota</taxon>
        <taxon>Erysipelotrichia</taxon>
        <taxon>Erysipelotrichales</taxon>
        <taxon>Erysipelotrichaceae</taxon>
        <taxon>Floccifex</taxon>
    </lineage>
</organism>
<sequence>MNIQQILNEYKRQTNVTNDYIAQKIGVTKSTVSRWCNGQIKKISPDTLQKLSSLIGIDFDQMTRITQFSFEKPILGTVKAGYGLFAQENIEGYLSVSEKEYEQGDYFLRVEGNSMIQAKIHDQDLLYVKSVNDVISNTIGIVLIENEEVTVKRIIKKEKYLILEAANPDVEPKIFTWEEVKTLPVQIIGKVIYARRDF</sequence>
<dbReference type="PANTHER" id="PTHR33516">
    <property type="entry name" value="LEXA REPRESSOR"/>
    <property type="match status" value="1"/>
</dbReference>
<dbReference type="InterPro" id="IPR006197">
    <property type="entry name" value="Peptidase_S24_LexA"/>
</dbReference>
<keyword evidence="4 7" id="KW-0068">Autocatalytic cleavage</keyword>
<dbReference type="InterPro" id="IPR010982">
    <property type="entry name" value="Lambda_DNA-bd_dom_sf"/>
</dbReference>
<evidence type="ECO:0000256" key="1">
    <source>
        <dbReference type="ARBA" id="ARBA00007484"/>
    </source>
</evidence>
<dbReference type="Pfam" id="PF00717">
    <property type="entry name" value="Peptidase_S24"/>
    <property type="match status" value="1"/>
</dbReference>
<keyword evidence="5" id="KW-0234">DNA repair</keyword>
<evidence type="ECO:0000256" key="4">
    <source>
        <dbReference type="ARBA" id="ARBA00022813"/>
    </source>
</evidence>
<evidence type="ECO:0000256" key="2">
    <source>
        <dbReference type="ARBA" id="ARBA00022763"/>
    </source>
</evidence>
<dbReference type="GO" id="GO:0003677">
    <property type="term" value="F:DNA binding"/>
    <property type="evidence" value="ECO:0007669"/>
    <property type="project" value="InterPro"/>
</dbReference>
<evidence type="ECO:0000259" key="8">
    <source>
        <dbReference type="PROSITE" id="PS50943"/>
    </source>
</evidence>
<dbReference type="GO" id="GO:0009432">
    <property type="term" value="P:SOS response"/>
    <property type="evidence" value="ECO:0007669"/>
    <property type="project" value="UniProtKB-KW"/>
</dbReference>
<dbReference type="InterPro" id="IPR015927">
    <property type="entry name" value="Peptidase_S24_S26A/B/C"/>
</dbReference>
<dbReference type="PANTHER" id="PTHR33516:SF2">
    <property type="entry name" value="LEXA REPRESSOR-RELATED"/>
    <property type="match status" value="1"/>
</dbReference>
<dbReference type="CDD" id="cd00093">
    <property type="entry name" value="HTH_XRE"/>
    <property type="match status" value="1"/>
</dbReference>
<dbReference type="Pfam" id="PF01381">
    <property type="entry name" value="HTH_3"/>
    <property type="match status" value="1"/>
</dbReference>
<dbReference type="CDD" id="cd06529">
    <property type="entry name" value="S24_LexA-like"/>
    <property type="match status" value="1"/>
</dbReference>
<dbReference type="SUPFAM" id="SSF47413">
    <property type="entry name" value="lambda repressor-like DNA-binding domains"/>
    <property type="match status" value="1"/>
</dbReference>
<dbReference type="InterPro" id="IPR036286">
    <property type="entry name" value="LexA/Signal_pep-like_sf"/>
</dbReference>
<keyword evidence="3 7" id="KW-0378">Hydrolase</keyword>
<dbReference type="Gene3D" id="1.10.260.40">
    <property type="entry name" value="lambda repressor-like DNA-binding domains"/>
    <property type="match status" value="1"/>
</dbReference>
<comment type="caution">
    <text evidence="9">The sequence shown here is derived from an EMBL/GenBank/DDBJ whole genome shotgun (WGS) entry which is preliminary data.</text>
</comment>
<dbReference type="GO" id="GO:0006281">
    <property type="term" value="P:DNA repair"/>
    <property type="evidence" value="ECO:0007669"/>
    <property type="project" value="UniProtKB-KW"/>
</dbReference>
<dbReference type="RefSeq" id="WP_154459509.1">
    <property type="nucleotide sequence ID" value="NZ_JAQYTQ010000003.1"/>
</dbReference>
<evidence type="ECO:0000256" key="6">
    <source>
        <dbReference type="ARBA" id="ARBA00023236"/>
    </source>
</evidence>
<keyword evidence="6" id="KW-0742">SOS response</keyword>
<proteinExistence type="inferred from homology"/>
<dbReference type="Gene3D" id="2.10.109.10">
    <property type="entry name" value="Umud Fragment, subunit A"/>
    <property type="match status" value="1"/>
</dbReference>
<dbReference type="GO" id="GO:0016787">
    <property type="term" value="F:hydrolase activity"/>
    <property type="evidence" value="ECO:0007669"/>
    <property type="project" value="UniProtKB-KW"/>
</dbReference>
<dbReference type="InterPro" id="IPR001387">
    <property type="entry name" value="Cro/C1-type_HTH"/>
</dbReference>
<evidence type="ECO:0000313" key="10">
    <source>
        <dbReference type="Proteomes" id="UP000470082"/>
    </source>
</evidence>
<reference evidence="9 10" key="1">
    <citation type="submission" date="2019-08" db="EMBL/GenBank/DDBJ databases">
        <title>In-depth cultivation of the pig gut microbiome towards novel bacterial diversity and tailored functional studies.</title>
        <authorList>
            <person name="Wylensek D."/>
            <person name="Hitch T.C.A."/>
            <person name="Clavel T."/>
        </authorList>
    </citation>
    <scope>NUCLEOTIDE SEQUENCE [LARGE SCALE GENOMIC DNA]</scope>
    <source>
        <strain evidence="9 10">LKV-178-WT-2G</strain>
    </source>
</reference>
<keyword evidence="10" id="KW-1185">Reference proteome</keyword>
<comment type="similarity">
    <text evidence="1 7">Belongs to the peptidase S24 family.</text>
</comment>
<evidence type="ECO:0000256" key="3">
    <source>
        <dbReference type="ARBA" id="ARBA00022801"/>
    </source>
</evidence>
<evidence type="ECO:0000256" key="7">
    <source>
        <dbReference type="RuleBase" id="RU003991"/>
    </source>
</evidence>
<name>A0A7X2N244_9FIRM</name>
<dbReference type="AlphaFoldDB" id="A0A7X2N244"/>
<keyword evidence="2" id="KW-0227">DNA damage</keyword>
<accession>A0A7X2N244</accession>